<accession>A0ABR2PH19</accession>
<comment type="caution">
    <text evidence="1">The sequence shown here is derived from an EMBL/GenBank/DDBJ whole genome shotgun (WGS) entry which is preliminary data.</text>
</comment>
<protein>
    <submittedName>
        <fullName evidence="1">Uncharacterized protein</fullName>
    </submittedName>
</protein>
<name>A0ABR2PH19_9ROSI</name>
<proteinExistence type="predicted"/>
<gene>
    <name evidence="1" type="ORF">V6N11_027230</name>
</gene>
<dbReference type="EMBL" id="JBBPBN010000060">
    <property type="protein sequence ID" value="KAK8987480.1"/>
    <property type="molecule type" value="Genomic_DNA"/>
</dbReference>
<evidence type="ECO:0000313" key="2">
    <source>
        <dbReference type="Proteomes" id="UP001396334"/>
    </source>
</evidence>
<dbReference type="Proteomes" id="UP001396334">
    <property type="component" value="Unassembled WGS sequence"/>
</dbReference>
<sequence length="87" mass="9009">MSWEVSVDLANGNLEVVDRGQDRNELGCRGIDELSSRTLPSSPSSLPVEPCCQGGSGNLVVPRESPSAGLVSKPGCGLAGGFNPNPW</sequence>
<organism evidence="1 2">
    <name type="scientific">Hibiscus sabdariffa</name>
    <name type="common">roselle</name>
    <dbReference type="NCBI Taxonomy" id="183260"/>
    <lineage>
        <taxon>Eukaryota</taxon>
        <taxon>Viridiplantae</taxon>
        <taxon>Streptophyta</taxon>
        <taxon>Embryophyta</taxon>
        <taxon>Tracheophyta</taxon>
        <taxon>Spermatophyta</taxon>
        <taxon>Magnoliopsida</taxon>
        <taxon>eudicotyledons</taxon>
        <taxon>Gunneridae</taxon>
        <taxon>Pentapetalae</taxon>
        <taxon>rosids</taxon>
        <taxon>malvids</taxon>
        <taxon>Malvales</taxon>
        <taxon>Malvaceae</taxon>
        <taxon>Malvoideae</taxon>
        <taxon>Hibiscus</taxon>
    </lineage>
</organism>
<keyword evidence="2" id="KW-1185">Reference proteome</keyword>
<evidence type="ECO:0000313" key="1">
    <source>
        <dbReference type="EMBL" id="KAK8987480.1"/>
    </source>
</evidence>
<reference evidence="1 2" key="1">
    <citation type="journal article" date="2024" name="G3 (Bethesda)">
        <title>Genome assembly of Hibiscus sabdariffa L. provides insights into metabolisms of medicinal natural products.</title>
        <authorList>
            <person name="Kim T."/>
        </authorList>
    </citation>
    <scope>NUCLEOTIDE SEQUENCE [LARGE SCALE GENOMIC DNA]</scope>
    <source>
        <strain evidence="1">TK-2024</strain>
        <tissue evidence="1">Old leaves</tissue>
    </source>
</reference>